<feature type="signal peptide" evidence="1">
    <location>
        <begin position="1"/>
        <end position="21"/>
    </location>
</feature>
<protein>
    <recommendedName>
        <fullName evidence="2">Lipocalin-like domain-containing protein</fullName>
    </recommendedName>
</protein>
<sequence>MKNLILAITFLLCLCSCSNDDDSTNQTSNFETLIVGEWQLIESYDNEELISLGECELMTTFNFDSNNEFGFVDVFTNTNGNCSVFSILIGTYTISESILTYTLSSGDVSQVQITQLNTTTLELTVSTDDGTLTKVYSKISS</sequence>
<dbReference type="RefSeq" id="WP_013186280.1">
    <property type="nucleotide sequence ID" value="NC_014230.1"/>
</dbReference>
<keyword evidence="1" id="KW-0732">Signal</keyword>
<feature type="chain" id="PRO_5002660737" description="Lipocalin-like domain-containing protein" evidence="1">
    <location>
        <begin position="22"/>
        <end position="141"/>
    </location>
</feature>
<keyword evidence="4" id="KW-1185">Reference proteome</keyword>
<gene>
    <name evidence="3" type="ordered locus">CA2559_02565</name>
</gene>
<organism evidence="3 4">
    <name type="scientific">Croceibacter atlanticus (strain ATCC BAA-628 / JCM 21780 / CIP 108009 / IAM 15332 / KCTC 12090 / HTCC2559)</name>
    <dbReference type="NCBI Taxonomy" id="216432"/>
    <lineage>
        <taxon>Bacteria</taxon>
        <taxon>Pseudomonadati</taxon>
        <taxon>Bacteroidota</taxon>
        <taxon>Flavobacteriia</taxon>
        <taxon>Flavobacteriales</taxon>
        <taxon>Flavobacteriaceae</taxon>
        <taxon>Croceibacter</taxon>
    </lineage>
</organism>
<dbReference type="KEGG" id="cat:CA2559_02565"/>
<evidence type="ECO:0000256" key="1">
    <source>
        <dbReference type="SAM" id="SignalP"/>
    </source>
</evidence>
<dbReference type="Pfam" id="PF13648">
    <property type="entry name" value="Lipocalin_4"/>
    <property type="match status" value="1"/>
</dbReference>
<evidence type="ECO:0000259" key="2">
    <source>
        <dbReference type="Pfam" id="PF13648"/>
    </source>
</evidence>
<feature type="domain" description="Lipocalin-like" evidence="2">
    <location>
        <begin position="34"/>
        <end position="123"/>
    </location>
</feature>
<reference evidence="3 4" key="1">
    <citation type="journal article" date="2010" name="J. Bacteriol.">
        <title>The complete genome sequence of Croceibacter atlanticus HTCC2559T.</title>
        <authorList>
            <person name="Oh H.M."/>
            <person name="Kang I."/>
            <person name="Ferriera S."/>
            <person name="Giovannoni S.J."/>
            <person name="Cho J.C."/>
        </authorList>
    </citation>
    <scope>NUCLEOTIDE SEQUENCE [LARGE SCALE GENOMIC DNA]</scope>
    <source>
        <strain evidence="4">ATCC BAA-628 / HTCC2559 / KCTC 12090</strain>
    </source>
</reference>
<dbReference type="Proteomes" id="UP000002297">
    <property type="component" value="Chromosome"/>
</dbReference>
<evidence type="ECO:0000313" key="3">
    <source>
        <dbReference type="EMBL" id="EAP87602.1"/>
    </source>
</evidence>
<dbReference type="STRING" id="216432.CA2559_02565"/>
<name>A3U5T5_CROAH</name>
<dbReference type="InterPro" id="IPR024311">
    <property type="entry name" value="Lipocalin-like"/>
</dbReference>
<dbReference type="HOGENOM" id="CLU_1822164_0_0_10"/>
<accession>A3U5T5</accession>
<dbReference type="EMBL" id="CP002046">
    <property type="protein sequence ID" value="EAP87602.1"/>
    <property type="molecule type" value="Genomic_DNA"/>
</dbReference>
<dbReference type="AlphaFoldDB" id="A3U5T5"/>
<evidence type="ECO:0000313" key="4">
    <source>
        <dbReference type="Proteomes" id="UP000002297"/>
    </source>
</evidence>
<proteinExistence type="predicted"/>
<dbReference type="OrthoDB" id="1162590at2"/>
<dbReference type="GeneID" id="89452307"/>